<accession>A0A1J5R843</accession>
<dbReference type="InterPro" id="IPR001509">
    <property type="entry name" value="Epimerase_deHydtase"/>
</dbReference>
<sequence>MSKKLWHVLVTGGAGYVGAVLVPKLLAEGHAVTVLDLYLYGDDVLAAVRDHPRLTEIKGDLRDAATVARALQDCDAVIHLACISNDPSFELNPALGKSINLDAFRPLVRAAKAAGVKRFVYASSSSVYGIKEGVEVTEDLPLEPLTDYSRFKADCERILAEERAPGFVTLTVRPATVCGYSPRQRLDVIVNILTNHAVNVGKVKVMGGDQLRPNIHIDDMCRFYLEALQWEDAAIDGRIYNVGEKNHSVNELAAMTRATVTRALGREVGLEVVPTNDPRSYHVSSELILKEQGFAPRRSIQNAVEDLVAAFQAGRFSDPLNNPMYFNIKRMQDVHLI</sequence>
<dbReference type="InterPro" id="IPR036291">
    <property type="entry name" value="NAD(P)-bd_dom_sf"/>
</dbReference>
<organism evidence="2">
    <name type="scientific">mine drainage metagenome</name>
    <dbReference type="NCBI Taxonomy" id="410659"/>
    <lineage>
        <taxon>unclassified sequences</taxon>
        <taxon>metagenomes</taxon>
        <taxon>ecological metagenomes</taxon>
    </lineage>
</organism>
<feature type="domain" description="NAD-dependent epimerase/dehydratase" evidence="1">
    <location>
        <begin position="8"/>
        <end position="243"/>
    </location>
</feature>
<dbReference type="EC" id="4.2.1.46" evidence="2"/>
<dbReference type="CDD" id="cd08946">
    <property type="entry name" value="SDR_e"/>
    <property type="match status" value="1"/>
</dbReference>
<dbReference type="EMBL" id="MLJW01000382">
    <property type="protein sequence ID" value="OIQ88215.1"/>
    <property type="molecule type" value="Genomic_DNA"/>
</dbReference>
<dbReference type="Gene3D" id="3.40.50.720">
    <property type="entry name" value="NAD(P)-binding Rossmann-like Domain"/>
    <property type="match status" value="1"/>
</dbReference>
<dbReference type="GO" id="GO:0008460">
    <property type="term" value="F:dTDP-glucose 4,6-dehydratase activity"/>
    <property type="evidence" value="ECO:0007669"/>
    <property type="project" value="UniProtKB-EC"/>
</dbReference>
<keyword evidence="2" id="KW-0456">Lyase</keyword>
<comment type="caution">
    <text evidence="2">The sequence shown here is derived from an EMBL/GenBank/DDBJ whole genome shotgun (WGS) entry which is preliminary data.</text>
</comment>
<evidence type="ECO:0000313" key="2">
    <source>
        <dbReference type="EMBL" id="OIQ88215.1"/>
    </source>
</evidence>
<proteinExistence type="predicted"/>
<reference evidence="2" key="1">
    <citation type="submission" date="2016-10" db="EMBL/GenBank/DDBJ databases">
        <title>Sequence of Gallionella enrichment culture.</title>
        <authorList>
            <person name="Poehlein A."/>
            <person name="Muehling M."/>
            <person name="Daniel R."/>
        </authorList>
    </citation>
    <scope>NUCLEOTIDE SEQUENCE</scope>
</reference>
<gene>
    <name evidence="2" type="primary">strE_3</name>
    <name evidence="2" type="ORF">GALL_299070</name>
</gene>
<protein>
    <submittedName>
        <fullName evidence="2">dTDP-glucose 4,6-dehydratase</fullName>
        <ecNumber evidence="2">4.2.1.46</ecNumber>
    </submittedName>
</protein>
<name>A0A1J5R843_9ZZZZ</name>
<dbReference type="SUPFAM" id="SSF51735">
    <property type="entry name" value="NAD(P)-binding Rossmann-fold domains"/>
    <property type="match status" value="1"/>
</dbReference>
<dbReference type="AlphaFoldDB" id="A0A1J5R843"/>
<evidence type="ECO:0000259" key="1">
    <source>
        <dbReference type="Pfam" id="PF01370"/>
    </source>
</evidence>
<dbReference type="Pfam" id="PF01370">
    <property type="entry name" value="Epimerase"/>
    <property type="match status" value="1"/>
</dbReference>
<dbReference type="PANTHER" id="PTHR43245:SF23">
    <property type="entry name" value="NAD(P)-BINDING DOMAIN-CONTAINING PROTEIN"/>
    <property type="match status" value="1"/>
</dbReference>
<dbReference type="InterPro" id="IPR050177">
    <property type="entry name" value="Lipid_A_modif_metabolic_enz"/>
</dbReference>
<dbReference type="PANTHER" id="PTHR43245">
    <property type="entry name" value="BIFUNCTIONAL POLYMYXIN RESISTANCE PROTEIN ARNA"/>
    <property type="match status" value="1"/>
</dbReference>